<dbReference type="Pfam" id="PF01381">
    <property type="entry name" value="HTH_3"/>
    <property type="match status" value="1"/>
</dbReference>
<feature type="domain" description="HTH cro/C1-type" evidence="1">
    <location>
        <begin position="17"/>
        <end position="71"/>
    </location>
</feature>
<dbReference type="EMBL" id="JABCJD010000003">
    <property type="protein sequence ID" value="NVO27320.1"/>
    <property type="molecule type" value="Genomic_DNA"/>
</dbReference>
<dbReference type="RefSeq" id="WP_176853733.1">
    <property type="nucleotide sequence ID" value="NZ_JABCJD010000003.1"/>
</dbReference>
<evidence type="ECO:0000313" key="2">
    <source>
        <dbReference type="EMBL" id="NVO27320.1"/>
    </source>
</evidence>
<comment type="caution">
    <text evidence="2">The sequence shown here is derived from an EMBL/GenBank/DDBJ whole genome shotgun (WGS) entry which is preliminary data.</text>
</comment>
<evidence type="ECO:0000313" key="3">
    <source>
        <dbReference type="Proteomes" id="UP000523601"/>
    </source>
</evidence>
<protein>
    <submittedName>
        <fullName evidence="2">Helix-turn-helix transcriptional regulator</fullName>
    </submittedName>
</protein>
<sequence>MSKTIRSAGQSALCDALIKARQSAELTQTQLAERLHCHQSMIARVESGERRIDTVELIVICRAIGCDRKGILDQVDAAVPVDHHL</sequence>
<gene>
    <name evidence="2" type="ORF">HJ526_07815</name>
</gene>
<reference evidence="2 3" key="1">
    <citation type="submission" date="2020-04" db="EMBL/GenBank/DDBJ databases">
        <title>Donghicola sp., a member of the Rhodobacteraceae family isolated from mangrove forest in Thailand.</title>
        <authorList>
            <person name="Charoenyingcharoen P."/>
            <person name="Yukphan P."/>
        </authorList>
    </citation>
    <scope>NUCLEOTIDE SEQUENCE [LARGE SCALE GENOMIC DNA]</scope>
    <source>
        <strain evidence="2 3">C2-DW-16</strain>
    </source>
</reference>
<dbReference type="PROSITE" id="PS50943">
    <property type="entry name" value="HTH_CROC1"/>
    <property type="match status" value="1"/>
</dbReference>
<evidence type="ECO:0000259" key="1">
    <source>
        <dbReference type="PROSITE" id="PS50943"/>
    </source>
</evidence>
<dbReference type="Proteomes" id="UP000523601">
    <property type="component" value="Unassembled WGS sequence"/>
</dbReference>
<dbReference type="SUPFAM" id="SSF47413">
    <property type="entry name" value="lambda repressor-like DNA-binding domains"/>
    <property type="match status" value="1"/>
</dbReference>
<accession>A0ABX2PDQ7</accession>
<dbReference type="SMART" id="SM00530">
    <property type="entry name" value="HTH_XRE"/>
    <property type="match status" value="1"/>
</dbReference>
<dbReference type="InterPro" id="IPR001387">
    <property type="entry name" value="Cro/C1-type_HTH"/>
</dbReference>
<keyword evidence="3" id="KW-1185">Reference proteome</keyword>
<organism evidence="2 3">
    <name type="scientific">Donghicola mangrovi</name>
    <dbReference type="NCBI Taxonomy" id="2729614"/>
    <lineage>
        <taxon>Bacteria</taxon>
        <taxon>Pseudomonadati</taxon>
        <taxon>Pseudomonadota</taxon>
        <taxon>Alphaproteobacteria</taxon>
        <taxon>Rhodobacterales</taxon>
        <taxon>Roseobacteraceae</taxon>
        <taxon>Donghicola</taxon>
    </lineage>
</organism>
<dbReference type="Gene3D" id="1.10.260.40">
    <property type="entry name" value="lambda repressor-like DNA-binding domains"/>
    <property type="match status" value="1"/>
</dbReference>
<dbReference type="CDD" id="cd00093">
    <property type="entry name" value="HTH_XRE"/>
    <property type="match status" value="1"/>
</dbReference>
<proteinExistence type="predicted"/>
<name>A0ABX2PDQ7_9RHOB</name>
<dbReference type="InterPro" id="IPR010982">
    <property type="entry name" value="Lambda_DNA-bd_dom_sf"/>
</dbReference>